<dbReference type="InterPro" id="IPR016181">
    <property type="entry name" value="Acyl_CoA_acyltransferase"/>
</dbReference>
<dbReference type="PANTHER" id="PTHR43451:SF1">
    <property type="entry name" value="ACETYLTRANSFERASE"/>
    <property type="match status" value="1"/>
</dbReference>
<organism evidence="2 3">
    <name type="scientific">Methanosarcina barkeri str. Wiesmoor</name>
    <dbReference type="NCBI Taxonomy" id="1434109"/>
    <lineage>
        <taxon>Archaea</taxon>
        <taxon>Methanobacteriati</taxon>
        <taxon>Methanobacteriota</taxon>
        <taxon>Stenosarchaea group</taxon>
        <taxon>Methanomicrobia</taxon>
        <taxon>Methanosarcinales</taxon>
        <taxon>Methanosarcinaceae</taxon>
        <taxon>Methanosarcina</taxon>
    </lineage>
</organism>
<accession>A0A0E3QQ90</accession>
<dbReference type="CDD" id="cd04301">
    <property type="entry name" value="NAT_SF"/>
    <property type="match status" value="1"/>
</dbReference>
<sequence>MLGGNNISEEIKMRTAKLEDIKELKLLIYETIDACYPGAYSYEAIDYFKEYHNTKNILNDILNGYSLILTCGRDMIGTGTLLGSNARRVFVKPAYQNKGLGKRIMHGLEEKAVENGVRIMDLDASFVAYSFYRALGYETQAEDLIPVKNEQNLRYYKMVKKLEDK</sequence>
<dbReference type="PATRIC" id="fig|1434109.4.peg.4000"/>
<protein>
    <submittedName>
        <fullName evidence="2">Histone acetyltransferase HPA2 and related acetyltransferase</fullName>
    </submittedName>
</protein>
<dbReference type="Proteomes" id="UP000033038">
    <property type="component" value="Chromosome"/>
</dbReference>
<name>A0A0E3QQ90_METBA</name>
<dbReference type="InterPro" id="IPR000182">
    <property type="entry name" value="GNAT_dom"/>
</dbReference>
<dbReference type="EMBL" id="CP009526">
    <property type="protein sequence ID" value="AKB52324.1"/>
    <property type="molecule type" value="Genomic_DNA"/>
</dbReference>
<dbReference type="Pfam" id="PF13673">
    <property type="entry name" value="Acetyltransf_10"/>
    <property type="match status" value="1"/>
</dbReference>
<dbReference type="PROSITE" id="PS51186">
    <property type="entry name" value="GNAT"/>
    <property type="match status" value="1"/>
</dbReference>
<dbReference type="GO" id="GO:0016747">
    <property type="term" value="F:acyltransferase activity, transferring groups other than amino-acyl groups"/>
    <property type="evidence" value="ECO:0007669"/>
    <property type="project" value="InterPro"/>
</dbReference>
<dbReference type="KEGG" id="mbw:MSBRW_3071"/>
<dbReference type="AlphaFoldDB" id="A0A0E3QQ90"/>
<feature type="domain" description="N-acetyltransferase" evidence="1">
    <location>
        <begin position="11"/>
        <end position="163"/>
    </location>
</feature>
<keyword evidence="2" id="KW-0808">Transferase</keyword>
<dbReference type="Gene3D" id="3.40.630.30">
    <property type="match status" value="1"/>
</dbReference>
<dbReference type="HOGENOM" id="CLU_087351_4_2_2"/>
<dbReference type="PANTHER" id="PTHR43451">
    <property type="entry name" value="ACETYLTRANSFERASE (GNAT) FAMILY PROTEIN"/>
    <property type="match status" value="1"/>
</dbReference>
<proteinExistence type="predicted"/>
<evidence type="ECO:0000313" key="2">
    <source>
        <dbReference type="EMBL" id="AKB52324.1"/>
    </source>
</evidence>
<evidence type="ECO:0000259" key="1">
    <source>
        <dbReference type="PROSITE" id="PS51186"/>
    </source>
</evidence>
<dbReference type="SUPFAM" id="SSF55729">
    <property type="entry name" value="Acyl-CoA N-acyltransferases (Nat)"/>
    <property type="match status" value="1"/>
</dbReference>
<reference evidence="2 3" key="1">
    <citation type="submission" date="2014-07" db="EMBL/GenBank/DDBJ databases">
        <title>Methanogenic archaea and the global carbon cycle.</title>
        <authorList>
            <person name="Henriksen J.R."/>
            <person name="Luke J."/>
            <person name="Reinhart S."/>
            <person name="Benedict M.N."/>
            <person name="Youngblut N.D."/>
            <person name="Metcalf M.E."/>
            <person name="Whitaker R.J."/>
            <person name="Metcalf W.W."/>
        </authorList>
    </citation>
    <scope>NUCLEOTIDE SEQUENCE [LARGE SCALE GENOMIC DNA]</scope>
    <source>
        <strain evidence="2 3">Wiesmoor</strain>
    </source>
</reference>
<dbReference type="InterPro" id="IPR052564">
    <property type="entry name" value="N-acetyltrans/Recomb-assoc"/>
</dbReference>
<gene>
    <name evidence="2" type="ORF">MSBRW_3071</name>
</gene>
<evidence type="ECO:0000313" key="3">
    <source>
        <dbReference type="Proteomes" id="UP000033038"/>
    </source>
</evidence>